<protein>
    <submittedName>
        <fullName evidence="1">Uncharacterized protein</fullName>
    </submittedName>
</protein>
<accession>A0ACD3B5C9</accession>
<gene>
    <name evidence="1" type="ORF">BDN72DRAFT_721669</name>
</gene>
<dbReference type="Proteomes" id="UP000308600">
    <property type="component" value="Unassembled WGS sequence"/>
</dbReference>
<feature type="non-terminal residue" evidence="1">
    <location>
        <position position="1"/>
    </location>
</feature>
<reference evidence="1 2" key="1">
    <citation type="journal article" date="2019" name="Nat. Ecol. Evol.">
        <title>Megaphylogeny resolves global patterns of mushroom evolution.</title>
        <authorList>
            <person name="Varga T."/>
            <person name="Krizsan K."/>
            <person name="Foldi C."/>
            <person name="Dima B."/>
            <person name="Sanchez-Garcia M."/>
            <person name="Sanchez-Ramirez S."/>
            <person name="Szollosi G.J."/>
            <person name="Szarkandi J.G."/>
            <person name="Papp V."/>
            <person name="Albert L."/>
            <person name="Andreopoulos W."/>
            <person name="Angelini C."/>
            <person name="Antonin V."/>
            <person name="Barry K.W."/>
            <person name="Bougher N.L."/>
            <person name="Buchanan P."/>
            <person name="Buyck B."/>
            <person name="Bense V."/>
            <person name="Catcheside P."/>
            <person name="Chovatia M."/>
            <person name="Cooper J."/>
            <person name="Damon W."/>
            <person name="Desjardin D."/>
            <person name="Finy P."/>
            <person name="Geml J."/>
            <person name="Haridas S."/>
            <person name="Hughes K."/>
            <person name="Justo A."/>
            <person name="Karasinski D."/>
            <person name="Kautmanova I."/>
            <person name="Kiss B."/>
            <person name="Kocsube S."/>
            <person name="Kotiranta H."/>
            <person name="LaButti K.M."/>
            <person name="Lechner B.E."/>
            <person name="Liimatainen K."/>
            <person name="Lipzen A."/>
            <person name="Lukacs Z."/>
            <person name="Mihaltcheva S."/>
            <person name="Morgado L.N."/>
            <person name="Niskanen T."/>
            <person name="Noordeloos M.E."/>
            <person name="Ohm R.A."/>
            <person name="Ortiz-Santana B."/>
            <person name="Ovrebo C."/>
            <person name="Racz N."/>
            <person name="Riley R."/>
            <person name="Savchenko A."/>
            <person name="Shiryaev A."/>
            <person name="Soop K."/>
            <person name="Spirin V."/>
            <person name="Szebenyi C."/>
            <person name="Tomsovsky M."/>
            <person name="Tulloss R.E."/>
            <person name="Uehling J."/>
            <person name="Grigoriev I.V."/>
            <person name="Vagvolgyi C."/>
            <person name="Papp T."/>
            <person name="Martin F.M."/>
            <person name="Miettinen O."/>
            <person name="Hibbett D.S."/>
            <person name="Nagy L.G."/>
        </authorList>
    </citation>
    <scope>NUCLEOTIDE SEQUENCE [LARGE SCALE GENOMIC DNA]</scope>
    <source>
        <strain evidence="1 2">NL-1719</strain>
    </source>
</reference>
<organism evidence="1 2">
    <name type="scientific">Pluteus cervinus</name>
    <dbReference type="NCBI Taxonomy" id="181527"/>
    <lineage>
        <taxon>Eukaryota</taxon>
        <taxon>Fungi</taxon>
        <taxon>Dikarya</taxon>
        <taxon>Basidiomycota</taxon>
        <taxon>Agaricomycotina</taxon>
        <taxon>Agaricomycetes</taxon>
        <taxon>Agaricomycetidae</taxon>
        <taxon>Agaricales</taxon>
        <taxon>Pluteineae</taxon>
        <taxon>Pluteaceae</taxon>
        <taxon>Pluteus</taxon>
    </lineage>
</organism>
<evidence type="ECO:0000313" key="1">
    <source>
        <dbReference type="EMBL" id="TFK73097.1"/>
    </source>
</evidence>
<feature type="non-terminal residue" evidence="1">
    <location>
        <position position="252"/>
    </location>
</feature>
<proteinExistence type="predicted"/>
<name>A0ACD3B5C9_9AGAR</name>
<dbReference type="EMBL" id="ML208278">
    <property type="protein sequence ID" value="TFK73097.1"/>
    <property type="molecule type" value="Genomic_DNA"/>
</dbReference>
<keyword evidence="2" id="KW-1185">Reference proteome</keyword>
<sequence>THTIFDVICSVFDRSTDILTKDVKSAEKARALMVKIVNSLSAKMEMGAPMIGMYLLENPDHYTDHTFRPLYWQRFVTEAKKPWNDSDIIGVSNVNDYVHRPGVLENITLYEFFSRCEREKSTVDDEDMDIGEDCIADWSGVDPGLYQFLSSHPLAKSHQLRLSSPNKECIPNFVGATLPRNDRGDKEYYCLTMLVLFQPWRTGSDLRAGHETWEDAYDAYSFKAQHCLIIKYLNIRHECLDAADDYSAQMRA</sequence>
<evidence type="ECO:0000313" key="2">
    <source>
        <dbReference type="Proteomes" id="UP000308600"/>
    </source>
</evidence>